<protein>
    <submittedName>
        <fullName evidence="1">DUF2634 domain-containing protein</fullName>
    </submittedName>
</protein>
<dbReference type="Proteomes" id="UP000461768">
    <property type="component" value="Unassembled WGS sequence"/>
</dbReference>
<dbReference type="AlphaFoldDB" id="A0A7V7UAX1"/>
<reference evidence="1 2" key="2">
    <citation type="submission" date="2020-02" db="EMBL/GenBank/DDBJ databases">
        <title>Candidatus Galacturonibacter soehngenii shows hetero-acetogenic catabolism of galacturonic acid but lacks a canonical carbon monoxide dehydrogenase/acetyl-CoA synthase complex.</title>
        <authorList>
            <person name="Diender M."/>
            <person name="Stouten G.R."/>
            <person name="Petersen J.F."/>
            <person name="Nielsen P.H."/>
            <person name="Dueholm M.S."/>
            <person name="Pronk J.T."/>
            <person name="Van Loosdrecht M.C.M."/>
        </authorList>
    </citation>
    <scope>NUCLEOTIDE SEQUENCE [LARGE SCALE GENOMIC DNA]</scope>
    <source>
        <strain evidence="1">GalUA</strain>
    </source>
</reference>
<dbReference type="InterPro" id="IPR020288">
    <property type="entry name" value="Sheath_initiator"/>
</dbReference>
<keyword evidence="2" id="KW-1185">Reference proteome</keyword>
<organism evidence="1 2">
    <name type="scientific">Candidatus Galacturonatibacter soehngenii</name>
    <dbReference type="NCBI Taxonomy" id="2307010"/>
    <lineage>
        <taxon>Bacteria</taxon>
        <taxon>Bacillati</taxon>
        <taxon>Bacillota</taxon>
        <taxon>Clostridia</taxon>
        <taxon>Lachnospirales</taxon>
        <taxon>Lachnospiraceae</taxon>
        <taxon>Candidatus Galacturonatibacter</taxon>
    </lineage>
</organism>
<dbReference type="Gene3D" id="3.10.450.40">
    <property type="match status" value="1"/>
</dbReference>
<name>A0A7V7UAX1_9FIRM</name>
<reference evidence="1 2" key="1">
    <citation type="submission" date="2019-09" db="EMBL/GenBank/DDBJ databases">
        <authorList>
            <person name="Valk L.C."/>
        </authorList>
    </citation>
    <scope>NUCLEOTIDE SEQUENCE [LARGE SCALE GENOMIC DNA]</scope>
    <source>
        <strain evidence="1">GalUA</strain>
    </source>
</reference>
<accession>A0A7V7UAX1</accession>
<proteinExistence type="predicted"/>
<gene>
    <name evidence="1" type="ORF">F7O84_14585</name>
</gene>
<sequence>MIPNLNLDDDILEDLNEKNDPSYTYKMDKENYRILDYCDGLEAVKQAVYKILNTERYDYTIYSQNYGIELEELFGEPTSYVIPELERRIIEALSMDDRIEEVYNFDFNTTSKGIVAVTFHVDTIHGSTKIDMEVEY</sequence>
<comment type="caution">
    <text evidence="1">The sequence shown here is derived from an EMBL/GenBank/DDBJ whole genome shotgun (WGS) entry which is preliminary data.</text>
</comment>
<evidence type="ECO:0000313" key="2">
    <source>
        <dbReference type="Proteomes" id="UP000461768"/>
    </source>
</evidence>
<dbReference type="OrthoDB" id="89089at2"/>
<evidence type="ECO:0000313" key="1">
    <source>
        <dbReference type="EMBL" id="KAB1436584.1"/>
    </source>
</evidence>
<dbReference type="Pfam" id="PF10934">
    <property type="entry name" value="Sheath_initiator"/>
    <property type="match status" value="1"/>
</dbReference>
<dbReference type="EMBL" id="WAGX01000006">
    <property type="protein sequence ID" value="KAB1436584.1"/>
    <property type="molecule type" value="Genomic_DNA"/>
</dbReference>
<dbReference type="SUPFAM" id="SSF160719">
    <property type="entry name" value="gpW/gp25-like"/>
    <property type="match status" value="1"/>
</dbReference>
<dbReference type="RefSeq" id="WP_151146894.1">
    <property type="nucleotide sequence ID" value="NZ_WAGX01000006.1"/>
</dbReference>